<evidence type="ECO:0000256" key="2">
    <source>
        <dbReference type="ARBA" id="ARBA00005011"/>
    </source>
</evidence>
<evidence type="ECO:0000256" key="1">
    <source>
        <dbReference type="ARBA" id="ARBA00001933"/>
    </source>
</evidence>
<dbReference type="PROSITE" id="PS00599">
    <property type="entry name" value="AA_TRANSFER_CLASS_2"/>
    <property type="match status" value="1"/>
</dbReference>
<dbReference type="CDD" id="cd00609">
    <property type="entry name" value="AAT_like"/>
    <property type="match status" value="1"/>
</dbReference>
<dbReference type="InterPro" id="IPR004839">
    <property type="entry name" value="Aminotransferase_I/II_large"/>
</dbReference>
<evidence type="ECO:0000313" key="14">
    <source>
        <dbReference type="Proteomes" id="UP000054107"/>
    </source>
</evidence>
<feature type="domain" description="Aminotransferase class I/classII large" evidence="12">
    <location>
        <begin position="61"/>
        <end position="384"/>
    </location>
</feature>
<dbReference type="InterPro" id="IPR015421">
    <property type="entry name" value="PyrdxlP-dep_Trfase_major"/>
</dbReference>
<dbReference type="EC" id="2.6.1.9" evidence="4"/>
<dbReference type="InterPro" id="IPR015422">
    <property type="entry name" value="PyrdxlP-dep_Trfase_small"/>
</dbReference>
<evidence type="ECO:0000259" key="12">
    <source>
        <dbReference type="Pfam" id="PF00155"/>
    </source>
</evidence>
<evidence type="ECO:0000256" key="9">
    <source>
        <dbReference type="ARBA" id="ARBA00023102"/>
    </source>
</evidence>
<proteinExistence type="inferred from homology"/>
<keyword evidence="6" id="KW-0028">Amino-acid biosynthesis</keyword>
<accession>A0A0B7N8Q8</accession>
<dbReference type="NCBIfam" id="TIGR01141">
    <property type="entry name" value="hisC"/>
    <property type="match status" value="1"/>
</dbReference>
<dbReference type="SUPFAM" id="SSF53383">
    <property type="entry name" value="PLP-dependent transferases"/>
    <property type="match status" value="1"/>
</dbReference>
<evidence type="ECO:0000256" key="4">
    <source>
        <dbReference type="ARBA" id="ARBA00012748"/>
    </source>
</evidence>
<evidence type="ECO:0000256" key="7">
    <source>
        <dbReference type="ARBA" id="ARBA00022679"/>
    </source>
</evidence>
<dbReference type="InterPro" id="IPR015424">
    <property type="entry name" value="PyrdxlP-dep_Trfase"/>
</dbReference>
<dbReference type="PANTHER" id="PTHR42885">
    <property type="entry name" value="HISTIDINOL-PHOSPHATE AMINOTRANSFERASE-RELATED"/>
    <property type="match status" value="1"/>
</dbReference>
<comment type="cofactor">
    <cofactor evidence="1">
        <name>pyridoxal 5'-phosphate</name>
        <dbReference type="ChEBI" id="CHEBI:597326"/>
    </cofactor>
</comment>
<dbReference type="STRING" id="35722.A0A0B7N8Q8"/>
<comment type="pathway">
    <text evidence="2">Amino-acid biosynthesis; L-histidine biosynthesis; L-histidine from 5-phospho-alpha-D-ribose 1-diphosphate: step 7/9.</text>
</comment>
<dbReference type="EMBL" id="LN731708">
    <property type="protein sequence ID" value="CEP14835.1"/>
    <property type="molecule type" value="Genomic_DNA"/>
</dbReference>
<keyword evidence="5" id="KW-0032">Aminotransferase</keyword>
<evidence type="ECO:0000256" key="10">
    <source>
        <dbReference type="ARBA" id="ARBA00030262"/>
    </source>
</evidence>
<evidence type="ECO:0000256" key="8">
    <source>
        <dbReference type="ARBA" id="ARBA00022898"/>
    </source>
</evidence>
<comment type="similarity">
    <text evidence="3">Belongs to the class-II pyridoxal-phosphate-dependent aminotransferase family.</text>
</comment>
<name>A0A0B7N8Q8_9FUNG</name>
<sequence length="393" mass="43228">MSESFPLNYDSEFIHSPSFDLSKIIRPNILSLEPYRCARDDYSEGVLLDANENAYGPSLTTEHDGNLNRYPDPYQIQVKERIMKMRGLKSTKNLFLGVGSDEVIDLLIRIACVPAHDKILITPPTYGMYSVCAQINDVQVVKSFLNVKDGAYQLDLDNLFDTLKSNPETKIVFLCSPGNPTGTCLSHKSIRAVLDSEFKGLVVVDEAYVDFVDREEGSVATWVDQYPNLVVMQTLSKSFGLAGIRVGIAVGHADVIQILNNTKAPYNIGTPSALLAAEALSDDGLAKMFDFRKRLIAQRGVLIEKLPQIDGTGCVLGGNDSNFVLIEILDAKSKKPSNDRALKVYSMMAKELGVVVRFRGMEYGCDGCLRITVGTEEENATVLDILQKALAAN</sequence>
<evidence type="ECO:0000256" key="6">
    <source>
        <dbReference type="ARBA" id="ARBA00022605"/>
    </source>
</evidence>
<organism evidence="13 14">
    <name type="scientific">Parasitella parasitica</name>
    <dbReference type="NCBI Taxonomy" id="35722"/>
    <lineage>
        <taxon>Eukaryota</taxon>
        <taxon>Fungi</taxon>
        <taxon>Fungi incertae sedis</taxon>
        <taxon>Mucoromycota</taxon>
        <taxon>Mucoromycotina</taxon>
        <taxon>Mucoromycetes</taxon>
        <taxon>Mucorales</taxon>
        <taxon>Mucorineae</taxon>
        <taxon>Mucoraceae</taxon>
        <taxon>Parasitella</taxon>
    </lineage>
</organism>
<dbReference type="Proteomes" id="UP000054107">
    <property type="component" value="Unassembled WGS sequence"/>
</dbReference>
<dbReference type="GO" id="GO:0000105">
    <property type="term" value="P:L-histidine biosynthetic process"/>
    <property type="evidence" value="ECO:0007669"/>
    <property type="project" value="UniProtKB-KW"/>
</dbReference>
<evidence type="ECO:0000256" key="3">
    <source>
        <dbReference type="ARBA" id="ARBA00008392"/>
    </source>
</evidence>
<dbReference type="PANTHER" id="PTHR42885:SF2">
    <property type="entry name" value="HISTIDINOL-PHOSPHATE AMINOTRANSFERASE"/>
    <property type="match status" value="1"/>
</dbReference>
<keyword evidence="9" id="KW-0368">Histidine biosynthesis</keyword>
<dbReference type="HAMAP" id="MF_01023">
    <property type="entry name" value="HisC_aminotrans_2"/>
    <property type="match status" value="1"/>
</dbReference>
<reference evidence="13 14" key="1">
    <citation type="submission" date="2014-09" db="EMBL/GenBank/DDBJ databases">
        <authorList>
            <person name="Ellenberger Sabrina"/>
        </authorList>
    </citation>
    <scope>NUCLEOTIDE SEQUENCE [LARGE SCALE GENOMIC DNA]</scope>
    <source>
        <strain evidence="13 14">CBS 412.66</strain>
    </source>
</reference>
<dbReference type="AlphaFoldDB" id="A0A0B7N8Q8"/>
<comment type="catalytic activity">
    <reaction evidence="11">
        <text>L-histidinol phosphate + 2-oxoglutarate = 3-(imidazol-4-yl)-2-oxopropyl phosphate + L-glutamate</text>
        <dbReference type="Rhea" id="RHEA:23744"/>
        <dbReference type="ChEBI" id="CHEBI:16810"/>
        <dbReference type="ChEBI" id="CHEBI:29985"/>
        <dbReference type="ChEBI" id="CHEBI:57766"/>
        <dbReference type="ChEBI" id="CHEBI:57980"/>
        <dbReference type="EC" id="2.6.1.9"/>
    </reaction>
</comment>
<evidence type="ECO:0000256" key="11">
    <source>
        <dbReference type="ARBA" id="ARBA00047481"/>
    </source>
</evidence>
<gene>
    <name evidence="13" type="primary">PARPA_09020.1 scaffold 35315</name>
</gene>
<keyword evidence="7" id="KW-0808">Transferase</keyword>
<dbReference type="Pfam" id="PF00155">
    <property type="entry name" value="Aminotran_1_2"/>
    <property type="match status" value="1"/>
</dbReference>
<dbReference type="InterPro" id="IPR001917">
    <property type="entry name" value="Aminotrans_II_pyridoxalP_BS"/>
</dbReference>
<evidence type="ECO:0000256" key="5">
    <source>
        <dbReference type="ARBA" id="ARBA00022576"/>
    </source>
</evidence>
<dbReference type="Gene3D" id="3.90.1150.10">
    <property type="entry name" value="Aspartate Aminotransferase, domain 1"/>
    <property type="match status" value="1"/>
</dbReference>
<keyword evidence="8" id="KW-0663">Pyridoxal phosphate</keyword>
<dbReference type="Gene3D" id="3.40.640.10">
    <property type="entry name" value="Type I PLP-dependent aspartate aminotransferase-like (Major domain)"/>
    <property type="match status" value="1"/>
</dbReference>
<dbReference type="OrthoDB" id="2015537at2759"/>
<dbReference type="GO" id="GO:0030170">
    <property type="term" value="F:pyridoxal phosphate binding"/>
    <property type="evidence" value="ECO:0007669"/>
    <property type="project" value="InterPro"/>
</dbReference>
<keyword evidence="14" id="KW-1185">Reference proteome</keyword>
<dbReference type="GO" id="GO:0004400">
    <property type="term" value="F:histidinol-phosphate transaminase activity"/>
    <property type="evidence" value="ECO:0007669"/>
    <property type="project" value="UniProtKB-EC"/>
</dbReference>
<protein>
    <recommendedName>
        <fullName evidence="4">histidinol-phosphate transaminase</fullName>
        <ecNumber evidence="4">2.6.1.9</ecNumber>
    </recommendedName>
    <alternativeName>
        <fullName evidence="10">Imidazole acetol-phosphate transaminase</fullName>
    </alternativeName>
</protein>
<evidence type="ECO:0000313" key="13">
    <source>
        <dbReference type="EMBL" id="CEP14835.1"/>
    </source>
</evidence>
<dbReference type="InterPro" id="IPR005861">
    <property type="entry name" value="HisP_aminotrans"/>
</dbReference>